<gene>
    <name evidence="1" type="ORF">AYI69_g1163</name>
</gene>
<name>A0A1R1YR07_9FUNG</name>
<organism evidence="1 2">
    <name type="scientific">Smittium culicis</name>
    <dbReference type="NCBI Taxonomy" id="133412"/>
    <lineage>
        <taxon>Eukaryota</taxon>
        <taxon>Fungi</taxon>
        <taxon>Fungi incertae sedis</taxon>
        <taxon>Zoopagomycota</taxon>
        <taxon>Kickxellomycotina</taxon>
        <taxon>Harpellomycetes</taxon>
        <taxon>Harpellales</taxon>
        <taxon>Legeriomycetaceae</taxon>
        <taxon>Smittium</taxon>
    </lineage>
</organism>
<dbReference type="Proteomes" id="UP000187429">
    <property type="component" value="Unassembled WGS sequence"/>
</dbReference>
<dbReference type="EMBL" id="LSSM01000309">
    <property type="protein sequence ID" value="OMJ29338.1"/>
    <property type="molecule type" value="Genomic_DNA"/>
</dbReference>
<reference evidence="2" key="1">
    <citation type="submission" date="2017-01" db="EMBL/GenBank/DDBJ databases">
        <authorList>
            <person name="Wang Y."/>
            <person name="White M."/>
            <person name="Kvist S."/>
            <person name="Moncalvo J.-M."/>
        </authorList>
    </citation>
    <scope>NUCLEOTIDE SEQUENCE [LARGE SCALE GENOMIC DNA]</scope>
    <source>
        <strain evidence="2">ID-206-W2</strain>
    </source>
</reference>
<sequence>MAMKNIRITILIEIRNQDLESHISKFSEKNRIKQEPGWHQNDSNKKKSRADKIFGHMTEDLYDDIIE</sequence>
<accession>A0A1R1YR07</accession>
<keyword evidence="2" id="KW-1185">Reference proteome</keyword>
<dbReference type="OrthoDB" id="5691077at2759"/>
<comment type="caution">
    <text evidence="1">The sequence shown here is derived from an EMBL/GenBank/DDBJ whole genome shotgun (WGS) entry which is preliminary data.</text>
</comment>
<dbReference type="AlphaFoldDB" id="A0A1R1YR07"/>
<proteinExistence type="predicted"/>
<protein>
    <submittedName>
        <fullName evidence="1">Uncharacterized protein</fullName>
    </submittedName>
</protein>
<evidence type="ECO:0000313" key="1">
    <source>
        <dbReference type="EMBL" id="OMJ29338.1"/>
    </source>
</evidence>
<evidence type="ECO:0000313" key="2">
    <source>
        <dbReference type="Proteomes" id="UP000187429"/>
    </source>
</evidence>